<keyword evidence="1" id="KW-0472">Membrane</keyword>
<reference evidence="2 3" key="1">
    <citation type="submission" date="2018-08" db="EMBL/GenBank/DDBJ databases">
        <title>A genome reference for cultivated species of the human gut microbiota.</title>
        <authorList>
            <person name="Zou Y."/>
            <person name="Xue W."/>
            <person name="Luo G."/>
        </authorList>
    </citation>
    <scope>NUCLEOTIDE SEQUENCE [LARGE SCALE GENOMIC DNA]</scope>
    <source>
        <strain evidence="2 3">AM25-16</strain>
    </source>
</reference>
<comment type="caution">
    <text evidence="2">The sequence shown here is derived from an EMBL/GenBank/DDBJ whole genome shotgun (WGS) entry which is preliminary data.</text>
</comment>
<name>A0A414PER1_BACSE</name>
<gene>
    <name evidence="2" type="ORF">DW668_19195</name>
</gene>
<feature type="transmembrane region" description="Helical" evidence="1">
    <location>
        <begin position="20"/>
        <end position="36"/>
    </location>
</feature>
<evidence type="ECO:0000313" key="3">
    <source>
        <dbReference type="Proteomes" id="UP000283762"/>
    </source>
</evidence>
<sequence length="199" mass="22713">MMVMKTILKQIKNEWNSNLFLFVELLLVFVVLWYIVDWTLVTARVYHAPMGFDTEHCYNITVSKLGEDSPLYNPELTADDDMDDLLRLTDRLRHCPGVEAVAISQNCFPYNEGSNSIDLGIDSVAVNVRLLWVEADFFRVFRYAFTEEAEFAKVEAAFRNDEPVVSSNLTEGHPELGGSASLPGREVLLLNYGKDVRRR</sequence>
<proteinExistence type="predicted"/>
<dbReference type="EMBL" id="QRHJ01000155">
    <property type="protein sequence ID" value="RHF65546.1"/>
    <property type="molecule type" value="Genomic_DNA"/>
</dbReference>
<evidence type="ECO:0000256" key="1">
    <source>
        <dbReference type="SAM" id="Phobius"/>
    </source>
</evidence>
<feature type="non-terminal residue" evidence="2">
    <location>
        <position position="199"/>
    </location>
</feature>
<organism evidence="2 3">
    <name type="scientific">Bacteroides stercoris</name>
    <dbReference type="NCBI Taxonomy" id="46506"/>
    <lineage>
        <taxon>Bacteria</taxon>
        <taxon>Pseudomonadati</taxon>
        <taxon>Bacteroidota</taxon>
        <taxon>Bacteroidia</taxon>
        <taxon>Bacteroidales</taxon>
        <taxon>Bacteroidaceae</taxon>
        <taxon>Bacteroides</taxon>
    </lineage>
</organism>
<dbReference type="AlphaFoldDB" id="A0A414PER1"/>
<keyword evidence="1" id="KW-0812">Transmembrane</keyword>
<dbReference type="Proteomes" id="UP000283762">
    <property type="component" value="Unassembled WGS sequence"/>
</dbReference>
<keyword evidence="1" id="KW-1133">Transmembrane helix</keyword>
<accession>A0A414PER1</accession>
<protein>
    <submittedName>
        <fullName evidence="2">ABC transporter permease</fullName>
    </submittedName>
</protein>
<evidence type="ECO:0000313" key="2">
    <source>
        <dbReference type="EMBL" id="RHF65546.1"/>
    </source>
</evidence>